<gene>
    <name evidence="3" type="primary">cpsACP</name>
</gene>
<reference evidence="3" key="2">
    <citation type="journal article" date="2015" name="Sci. Rep.">
        <title>Genetic analysis of capsular polysaccharide synthesis gene clusters in 79 capsular types of Klebsiella spp.</title>
        <authorList>
            <person name="Pan Y.J."/>
            <person name="Lin T.L."/>
            <person name="Chen C.T."/>
            <person name="Chen Y.Y."/>
            <person name="Hsieh P.F."/>
            <person name="Hsu C.R."/>
            <person name="Wu M.C."/>
            <person name="Wang J.T."/>
        </authorList>
    </citation>
    <scope>NUCLEOTIDE SEQUENCE</scope>
    <source>
        <strain evidence="3">5884</strain>
    </source>
</reference>
<evidence type="ECO:0000259" key="2">
    <source>
        <dbReference type="SMART" id="SM00014"/>
    </source>
</evidence>
<keyword evidence="1" id="KW-1133">Transmembrane helix</keyword>
<dbReference type="InterPro" id="IPR036938">
    <property type="entry name" value="PAP2/HPO_sf"/>
</dbReference>
<sequence>MPTPMSRKRRYGLERSSKDEKEMNWQVVTFFGDSTVLLPSAAVLFIVLFLRKDSKQLAWHWALLFGITGAIVCASKLAFMGWGIGIRELDFTGFSGHTALSSAFWPILLWLLCARATPALRFTAVVFGYALAGLVGYSRLMVHAHSTSEVIAGLLLGAAGSAAFLLLQSRVRDTHSAQLSFGGLASMVIIPALLLNTGAKAPTQSLLGEIAVKIGPLEKPFTRADLHKEFY</sequence>
<dbReference type="InterPro" id="IPR000326">
    <property type="entry name" value="PAP2/HPO"/>
</dbReference>
<feature type="transmembrane region" description="Helical" evidence="1">
    <location>
        <begin position="150"/>
        <end position="167"/>
    </location>
</feature>
<organism evidence="3">
    <name type="scientific">Klebsiella sp. 5884</name>
    <dbReference type="NCBI Taxonomy" id="1497804"/>
    <lineage>
        <taxon>Bacteria</taxon>
        <taxon>Pseudomonadati</taxon>
        <taxon>Pseudomonadota</taxon>
        <taxon>Gammaproteobacteria</taxon>
        <taxon>Enterobacterales</taxon>
        <taxon>Enterobacteriaceae</taxon>
        <taxon>Klebsiella/Raoultella group</taxon>
        <taxon>Klebsiella</taxon>
    </lineage>
</organism>
<dbReference type="EMBL" id="AB924564">
    <property type="protein sequence ID" value="BAT23476.1"/>
    <property type="molecule type" value="Genomic_DNA"/>
</dbReference>
<feature type="transmembrane region" description="Helical" evidence="1">
    <location>
        <begin position="62"/>
        <end position="85"/>
    </location>
</feature>
<feature type="transmembrane region" description="Helical" evidence="1">
    <location>
        <begin position="119"/>
        <end position="138"/>
    </location>
</feature>
<protein>
    <submittedName>
        <fullName evidence="3">Acid phosphatase homologue</fullName>
    </submittedName>
</protein>
<reference evidence="3" key="1">
    <citation type="submission" date="2014-04" db="EMBL/GenBank/DDBJ databases">
        <authorList>
            <person name="Harrison E."/>
        </authorList>
    </citation>
    <scope>NUCLEOTIDE SEQUENCE</scope>
    <source>
        <strain evidence="3">5884</strain>
    </source>
</reference>
<accession>A0A0P0YQM6</accession>
<keyword evidence="1" id="KW-0812">Transmembrane</keyword>
<dbReference type="Pfam" id="PF01569">
    <property type="entry name" value="PAP2"/>
    <property type="match status" value="1"/>
</dbReference>
<name>A0A0P0YQM6_9ENTR</name>
<dbReference type="AlphaFoldDB" id="A0A0P0YQM6"/>
<feature type="transmembrane region" description="Helical" evidence="1">
    <location>
        <begin position="179"/>
        <end position="199"/>
    </location>
</feature>
<dbReference type="Gene3D" id="1.20.144.10">
    <property type="entry name" value="Phosphatidic acid phosphatase type 2/haloperoxidase"/>
    <property type="match status" value="1"/>
</dbReference>
<keyword evidence="1" id="KW-0472">Membrane</keyword>
<proteinExistence type="predicted"/>
<evidence type="ECO:0000313" key="3">
    <source>
        <dbReference type="EMBL" id="BAT23476.1"/>
    </source>
</evidence>
<feature type="domain" description="Phosphatidic acid phosphatase type 2/haloperoxidase" evidence="2">
    <location>
        <begin position="38"/>
        <end position="165"/>
    </location>
</feature>
<feature type="transmembrane region" description="Helical" evidence="1">
    <location>
        <begin position="91"/>
        <end position="112"/>
    </location>
</feature>
<dbReference type="SUPFAM" id="SSF48317">
    <property type="entry name" value="Acid phosphatase/Vanadium-dependent haloperoxidase"/>
    <property type="match status" value="1"/>
</dbReference>
<feature type="transmembrane region" description="Helical" evidence="1">
    <location>
        <begin position="27"/>
        <end position="50"/>
    </location>
</feature>
<evidence type="ECO:0000256" key="1">
    <source>
        <dbReference type="SAM" id="Phobius"/>
    </source>
</evidence>
<dbReference type="SMART" id="SM00014">
    <property type="entry name" value="acidPPc"/>
    <property type="match status" value="1"/>
</dbReference>